<sequence>MEKLELKYGLNPNQKDAYVYRECGLPIDVLNGRAGYINLLDALNGWQLVSDLKAATGFPSACSFKHVSPAGAAVGVPLTENEKRMYFVKDNPSPLAAAYIRARGTDRMSSFGDFIALSDICDVSTAAVIAKEVSDGIIAPGYEVEALSLLKAKKHGNYTIIQIDSAYKAEETEKRTVFGITFSQQRNDFMPGDETFSNPVTKRREIPESAHLDLIVSLLTLKYTQSNSVCLAFHGQTTGVGAGQQSRLHCTRLAADKSDIWQLRQCEKVLSLPFKKGLSRNDKDNVIVQYLSPEPEIDVIESWREYFTVKPDPMSADEKREYLLSLSGMSLASDAFFPFPDNIIRAERSAVSYISQPGGSIRDDLVIEEADKAGIVMFMTGKRLFHH</sequence>
<dbReference type="AlphaFoldDB" id="A0A9D9DZU1"/>
<protein>
    <submittedName>
        <fullName evidence="1">Phosphoribosylaminoimidazolecarboxamide formyltransferase</fullName>
        <ecNumber evidence="1">2.1.2.3</ecNumber>
    </submittedName>
</protein>
<proteinExistence type="predicted"/>
<keyword evidence="1" id="KW-0808">Transferase</keyword>
<dbReference type="GO" id="GO:0006189">
    <property type="term" value="P:'de novo' IMP biosynthetic process"/>
    <property type="evidence" value="ECO:0007669"/>
    <property type="project" value="TreeGrafter"/>
</dbReference>
<dbReference type="FunFam" id="3.40.140.20:FF:000003">
    <property type="entry name" value="Bifunctional purine biosynthesis protein"/>
    <property type="match status" value="1"/>
</dbReference>
<dbReference type="NCBIfam" id="NF005492">
    <property type="entry name" value="PRK07106.1"/>
    <property type="match status" value="1"/>
</dbReference>
<evidence type="ECO:0000313" key="2">
    <source>
        <dbReference type="Proteomes" id="UP000823615"/>
    </source>
</evidence>
<dbReference type="EC" id="2.1.2.3" evidence="1"/>
<dbReference type="Gene3D" id="1.10.287.440">
    <property type="match status" value="1"/>
</dbReference>
<dbReference type="InterPro" id="IPR016193">
    <property type="entry name" value="Cytidine_deaminase-like"/>
</dbReference>
<dbReference type="EMBL" id="JADIMT010000036">
    <property type="protein sequence ID" value="MBO8435853.1"/>
    <property type="molecule type" value="Genomic_DNA"/>
</dbReference>
<dbReference type="SMART" id="SM00798">
    <property type="entry name" value="AICARFT_IMPCHas"/>
    <property type="match status" value="1"/>
</dbReference>
<dbReference type="Proteomes" id="UP000823615">
    <property type="component" value="Unassembled WGS sequence"/>
</dbReference>
<dbReference type="GO" id="GO:0005829">
    <property type="term" value="C:cytosol"/>
    <property type="evidence" value="ECO:0007669"/>
    <property type="project" value="TreeGrafter"/>
</dbReference>
<dbReference type="InterPro" id="IPR024050">
    <property type="entry name" value="AICAR_Tfase_insert_dom_sf"/>
</dbReference>
<name>A0A9D9DZU1_9SPIO</name>
<comment type="caution">
    <text evidence="1">The sequence shown here is derived from an EMBL/GenBank/DDBJ whole genome shotgun (WGS) entry which is preliminary data.</text>
</comment>
<dbReference type="Gene3D" id="3.40.140.20">
    <property type="match status" value="2"/>
</dbReference>
<reference evidence="1" key="2">
    <citation type="journal article" date="2021" name="PeerJ">
        <title>Extensive microbial diversity within the chicken gut microbiome revealed by metagenomics and culture.</title>
        <authorList>
            <person name="Gilroy R."/>
            <person name="Ravi A."/>
            <person name="Getino M."/>
            <person name="Pursley I."/>
            <person name="Horton D.L."/>
            <person name="Alikhan N.F."/>
            <person name="Baker D."/>
            <person name="Gharbi K."/>
            <person name="Hall N."/>
            <person name="Watson M."/>
            <person name="Adriaenssens E.M."/>
            <person name="Foster-Nyarko E."/>
            <person name="Jarju S."/>
            <person name="Secka A."/>
            <person name="Antonio M."/>
            <person name="Oren A."/>
            <person name="Chaudhuri R.R."/>
            <person name="La Ragione R."/>
            <person name="Hildebrand F."/>
            <person name="Pallen M.J."/>
        </authorList>
    </citation>
    <scope>NUCLEOTIDE SEQUENCE</scope>
    <source>
        <strain evidence="1">7293</strain>
    </source>
</reference>
<gene>
    <name evidence="1" type="ORF">IAA97_02585</name>
</gene>
<dbReference type="InterPro" id="IPR024051">
    <property type="entry name" value="AICAR_Tfase_dup_dom_sf"/>
</dbReference>
<reference evidence="1" key="1">
    <citation type="submission" date="2020-10" db="EMBL/GenBank/DDBJ databases">
        <authorList>
            <person name="Gilroy R."/>
        </authorList>
    </citation>
    <scope>NUCLEOTIDE SEQUENCE</scope>
    <source>
        <strain evidence="1">7293</strain>
    </source>
</reference>
<dbReference type="PANTHER" id="PTHR11692:SF0">
    <property type="entry name" value="BIFUNCTIONAL PURINE BIOSYNTHESIS PROTEIN ATIC"/>
    <property type="match status" value="1"/>
</dbReference>
<dbReference type="InterPro" id="IPR002695">
    <property type="entry name" value="PurH-like"/>
</dbReference>
<dbReference type="GO" id="GO:0004643">
    <property type="term" value="F:phosphoribosylaminoimidazolecarboxamide formyltransferase activity"/>
    <property type="evidence" value="ECO:0007669"/>
    <property type="project" value="UniProtKB-EC"/>
</dbReference>
<dbReference type="PANTHER" id="PTHR11692">
    <property type="entry name" value="BIFUNCTIONAL PURINE BIOSYNTHESIS PROTEIN PURH"/>
    <property type="match status" value="1"/>
</dbReference>
<accession>A0A9D9DZU1</accession>
<evidence type="ECO:0000313" key="1">
    <source>
        <dbReference type="EMBL" id="MBO8435853.1"/>
    </source>
</evidence>
<organism evidence="1 2">
    <name type="scientific">Candidatus Ornithospirochaeta stercoripullorum</name>
    <dbReference type="NCBI Taxonomy" id="2840899"/>
    <lineage>
        <taxon>Bacteria</taxon>
        <taxon>Pseudomonadati</taxon>
        <taxon>Spirochaetota</taxon>
        <taxon>Spirochaetia</taxon>
        <taxon>Spirochaetales</taxon>
        <taxon>Spirochaetaceae</taxon>
        <taxon>Spirochaetaceae incertae sedis</taxon>
        <taxon>Candidatus Ornithospirochaeta</taxon>
    </lineage>
</organism>
<dbReference type="SUPFAM" id="SSF53927">
    <property type="entry name" value="Cytidine deaminase-like"/>
    <property type="match status" value="1"/>
</dbReference>
<dbReference type="GO" id="GO:0003937">
    <property type="term" value="F:IMP cyclohydrolase activity"/>
    <property type="evidence" value="ECO:0007669"/>
    <property type="project" value="InterPro"/>
</dbReference>
<dbReference type="Pfam" id="PF01808">
    <property type="entry name" value="AICARFT_IMPCHas"/>
    <property type="match status" value="1"/>
</dbReference>